<evidence type="ECO:0000256" key="1">
    <source>
        <dbReference type="SAM" id="SignalP"/>
    </source>
</evidence>
<proteinExistence type="predicted"/>
<protein>
    <submittedName>
        <fullName evidence="2">DUF2911 domain-containing protein</fullName>
    </submittedName>
</protein>
<name>A0A5B7TZ31_9FLAO</name>
<reference evidence="2 3" key="1">
    <citation type="submission" date="2019-05" db="EMBL/GenBank/DDBJ databases">
        <title>Algicella ahnfeltiae gen. nov., sp. nov., a novel marine bacterium of the family Flavobacteriaceae isolated from a red alga.</title>
        <authorList>
            <person name="Nedashkovskaya O.I."/>
            <person name="Kukhlevskiy A.D."/>
            <person name="Kim S.-G."/>
            <person name="Zhukova N.V."/>
            <person name="Mikhailov V.V."/>
        </authorList>
    </citation>
    <scope>NUCLEOTIDE SEQUENCE [LARGE SCALE GENOMIC DNA]</scope>
    <source>
        <strain evidence="2 3">10Alg115</strain>
    </source>
</reference>
<feature type="chain" id="PRO_5022798862" evidence="1">
    <location>
        <begin position="25"/>
        <end position="189"/>
    </location>
</feature>
<keyword evidence="1" id="KW-0732">Signal</keyword>
<dbReference type="EMBL" id="CP040749">
    <property type="protein sequence ID" value="QCX40644.1"/>
    <property type="molecule type" value="Genomic_DNA"/>
</dbReference>
<keyword evidence="3" id="KW-1185">Reference proteome</keyword>
<organism evidence="2 3">
    <name type="scientific">Aureibaculum algae</name>
    <dbReference type="NCBI Taxonomy" id="2584122"/>
    <lineage>
        <taxon>Bacteria</taxon>
        <taxon>Pseudomonadati</taxon>
        <taxon>Bacteroidota</taxon>
        <taxon>Flavobacteriia</taxon>
        <taxon>Flavobacteriales</taxon>
        <taxon>Flavobacteriaceae</taxon>
        <taxon>Aureibaculum</taxon>
    </lineage>
</organism>
<dbReference type="InterPro" id="IPR021314">
    <property type="entry name" value="DUF2911"/>
</dbReference>
<dbReference type="KEGG" id="fbe:FF125_20185"/>
<dbReference type="Pfam" id="PF11138">
    <property type="entry name" value="DUF2911"/>
    <property type="match status" value="1"/>
</dbReference>
<dbReference type="RefSeq" id="WP_138951818.1">
    <property type="nucleotide sequence ID" value="NZ_CP040749.1"/>
</dbReference>
<feature type="signal peptide" evidence="1">
    <location>
        <begin position="1"/>
        <end position="24"/>
    </location>
</feature>
<accession>A0A5B7TZ31</accession>
<evidence type="ECO:0000313" key="3">
    <source>
        <dbReference type="Proteomes" id="UP000306229"/>
    </source>
</evidence>
<dbReference type="AlphaFoldDB" id="A0A5B7TZ31"/>
<evidence type="ECO:0000313" key="2">
    <source>
        <dbReference type="EMBL" id="QCX40644.1"/>
    </source>
</evidence>
<sequence>MVKHYISTVISLFLLLIFISEAKAQGFVPADDIPHDISYCRESKVTPPLAKVLYGRPQKNDEEVFGNLVPFDKLWRTGANEATEVKFYNDVHFGDCEVKAGTYVLVTIPHEKEWQVILNSQTDVWGSFQYNPFFNVAEIIVPVKKGETLDSFTISFKGKNKATQMILGWDNVRVNVPLKFEKEPVLVSN</sequence>
<dbReference type="Proteomes" id="UP000306229">
    <property type="component" value="Chromosome"/>
</dbReference>
<dbReference type="OrthoDB" id="187854at2"/>
<gene>
    <name evidence="2" type="ORF">FF125_20185</name>
</gene>